<keyword evidence="2" id="KW-0732">Signal</keyword>
<dbReference type="PANTHER" id="PTHR47151">
    <property type="entry name" value="LEU/ILE/VAL-BINDING ABC TRANSPORTER SUBUNIT"/>
    <property type="match status" value="1"/>
</dbReference>
<sequence length="394" mass="42565">MKKLVISMLLALGAAQSTDAPSQMDDGGNGGKTIHLAIVGPYSKNDPVAEQIRMATELALEEAREYISVNFGWQLDTITIDDQDDLGNVGKVVKQLNADSRLVGVISASNSEITAELVEQLSRDKIPVISSTATSNMLTERNFLNFNRLIPRESTQGAIVADFMQKSLVARKVYILNDKTSSGEDLASAVRSTLNQSKVEVVSYDGIPDQTYFAPALIKIKNYKPDVIFYGGKAELGAEFIKALRNADIDAPFVGGAGLDTPTFTRLAGKAAVGTYFSTVVGPTEGYAYADDFLKTFKKTYRKEATGWAILAYDSAKVMIKGIARAAVMKDTDLGKIPSRSAIMEGIRSLSAQDLATGDVRFNKKGDRSGTTLFIMKVGSNLEPSMIRKVGAEQ</sequence>
<dbReference type="EMBL" id="BMOD01000031">
    <property type="protein sequence ID" value="GGJ55039.1"/>
    <property type="molecule type" value="Genomic_DNA"/>
</dbReference>
<dbReference type="CDD" id="cd06342">
    <property type="entry name" value="PBP1_ABC_LIVBP-like"/>
    <property type="match status" value="1"/>
</dbReference>
<evidence type="ECO:0000313" key="4">
    <source>
        <dbReference type="EMBL" id="GGJ55039.1"/>
    </source>
</evidence>
<evidence type="ECO:0000256" key="1">
    <source>
        <dbReference type="ARBA" id="ARBA00010062"/>
    </source>
</evidence>
<dbReference type="PANTHER" id="PTHR47151:SF2">
    <property type="entry name" value="AMINO ACID BINDING PROTEIN"/>
    <property type="match status" value="1"/>
</dbReference>
<dbReference type="InterPro" id="IPR028082">
    <property type="entry name" value="Peripla_BP_I"/>
</dbReference>
<accession>A0ABQ2DF13</accession>
<comment type="similarity">
    <text evidence="1">Belongs to the leucine-binding protein family.</text>
</comment>
<evidence type="ECO:0000259" key="3">
    <source>
        <dbReference type="Pfam" id="PF13458"/>
    </source>
</evidence>
<dbReference type="Pfam" id="PF13458">
    <property type="entry name" value="Peripla_BP_6"/>
    <property type="match status" value="1"/>
</dbReference>
<dbReference type="Gene3D" id="3.40.50.2300">
    <property type="match status" value="2"/>
</dbReference>
<organism evidence="4 5">
    <name type="scientific">Deinococcus roseus</name>
    <dbReference type="NCBI Taxonomy" id="392414"/>
    <lineage>
        <taxon>Bacteria</taxon>
        <taxon>Thermotogati</taxon>
        <taxon>Deinococcota</taxon>
        <taxon>Deinococci</taxon>
        <taxon>Deinococcales</taxon>
        <taxon>Deinococcaceae</taxon>
        <taxon>Deinococcus</taxon>
    </lineage>
</organism>
<name>A0ABQ2DF13_9DEIO</name>
<evidence type="ECO:0000256" key="2">
    <source>
        <dbReference type="ARBA" id="ARBA00022729"/>
    </source>
</evidence>
<dbReference type="Proteomes" id="UP000632222">
    <property type="component" value="Unassembled WGS sequence"/>
</dbReference>
<dbReference type="RefSeq" id="WP_189007781.1">
    <property type="nucleotide sequence ID" value="NZ_BMOD01000031.1"/>
</dbReference>
<evidence type="ECO:0000313" key="5">
    <source>
        <dbReference type="Proteomes" id="UP000632222"/>
    </source>
</evidence>
<comment type="caution">
    <text evidence="4">The sequence shown here is derived from an EMBL/GenBank/DDBJ whole genome shotgun (WGS) entry which is preliminary data.</text>
</comment>
<protein>
    <submittedName>
        <fullName evidence="4">Branched chain amino acid ABC transporter substrate-binding protein</fullName>
    </submittedName>
</protein>
<keyword evidence="5" id="KW-1185">Reference proteome</keyword>
<dbReference type="InterPro" id="IPR028081">
    <property type="entry name" value="Leu-bd"/>
</dbReference>
<dbReference type="SUPFAM" id="SSF53822">
    <property type="entry name" value="Periplasmic binding protein-like I"/>
    <property type="match status" value="1"/>
</dbReference>
<feature type="domain" description="Leucine-binding protein" evidence="3">
    <location>
        <begin position="40"/>
        <end position="379"/>
    </location>
</feature>
<reference evidence="5" key="1">
    <citation type="journal article" date="2019" name="Int. J. Syst. Evol. Microbiol.">
        <title>The Global Catalogue of Microorganisms (GCM) 10K type strain sequencing project: providing services to taxonomists for standard genome sequencing and annotation.</title>
        <authorList>
            <consortium name="The Broad Institute Genomics Platform"/>
            <consortium name="The Broad Institute Genome Sequencing Center for Infectious Disease"/>
            <person name="Wu L."/>
            <person name="Ma J."/>
        </authorList>
    </citation>
    <scope>NUCLEOTIDE SEQUENCE [LARGE SCALE GENOMIC DNA]</scope>
    <source>
        <strain evidence="5">JCM 14370</strain>
    </source>
</reference>
<proteinExistence type="inferred from homology"/>
<gene>
    <name evidence="4" type="ORF">GCM10008938_46400</name>
</gene>